<organism evidence="2 3">
    <name type="scientific">Quillaja saponaria</name>
    <name type="common">Soap bark tree</name>
    <dbReference type="NCBI Taxonomy" id="32244"/>
    <lineage>
        <taxon>Eukaryota</taxon>
        <taxon>Viridiplantae</taxon>
        <taxon>Streptophyta</taxon>
        <taxon>Embryophyta</taxon>
        <taxon>Tracheophyta</taxon>
        <taxon>Spermatophyta</taxon>
        <taxon>Magnoliopsida</taxon>
        <taxon>eudicotyledons</taxon>
        <taxon>Gunneridae</taxon>
        <taxon>Pentapetalae</taxon>
        <taxon>rosids</taxon>
        <taxon>fabids</taxon>
        <taxon>Fabales</taxon>
        <taxon>Quillajaceae</taxon>
        <taxon>Quillaja</taxon>
    </lineage>
</organism>
<keyword evidence="3" id="KW-1185">Reference proteome</keyword>
<accession>A0AAD7LRK9</accession>
<evidence type="ECO:0008006" key="4">
    <source>
        <dbReference type="Google" id="ProtNLM"/>
    </source>
</evidence>
<gene>
    <name evidence="2" type="ORF">O6P43_018207</name>
</gene>
<dbReference type="Proteomes" id="UP001163823">
    <property type="component" value="Chromosome 7"/>
</dbReference>
<feature type="transmembrane region" description="Helical" evidence="1">
    <location>
        <begin position="12"/>
        <end position="32"/>
    </location>
</feature>
<proteinExistence type="predicted"/>
<feature type="transmembrane region" description="Helical" evidence="1">
    <location>
        <begin position="101"/>
        <end position="118"/>
    </location>
</feature>
<evidence type="ECO:0000313" key="3">
    <source>
        <dbReference type="Proteomes" id="UP001163823"/>
    </source>
</evidence>
<keyword evidence="1" id="KW-1133">Transmembrane helix</keyword>
<keyword evidence="1" id="KW-0812">Transmembrane</keyword>
<comment type="caution">
    <text evidence="2">The sequence shown here is derived from an EMBL/GenBank/DDBJ whole genome shotgun (WGS) entry which is preliminary data.</text>
</comment>
<dbReference type="AlphaFoldDB" id="A0AAD7LRK9"/>
<reference evidence="2" key="1">
    <citation type="journal article" date="2023" name="Science">
        <title>Elucidation of the pathway for biosynthesis of saponin adjuvants from the soapbark tree.</title>
        <authorList>
            <person name="Reed J."/>
            <person name="Orme A."/>
            <person name="El-Demerdash A."/>
            <person name="Owen C."/>
            <person name="Martin L.B.B."/>
            <person name="Misra R.C."/>
            <person name="Kikuchi S."/>
            <person name="Rejzek M."/>
            <person name="Martin A.C."/>
            <person name="Harkess A."/>
            <person name="Leebens-Mack J."/>
            <person name="Louveau T."/>
            <person name="Stephenson M.J."/>
            <person name="Osbourn A."/>
        </authorList>
    </citation>
    <scope>NUCLEOTIDE SEQUENCE</scope>
    <source>
        <strain evidence="2">S10</strain>
    </source>
</reference>
<evidence type="ECO:0000256" key="1">
    <source>
        <dbReference type="SAM" id="Phobius"/>
    </source>
</evidence>
<feature type="transmembrane region" description="Helical" evidence="1">
    <location>
        <begin position="62"/>
        <end position="94"/>
    </location>
</feature>
<keyword evidence="1" id="KW-0472">Membrane</keyword>
<dbReference type="KEGG" id="qsa:O6P43_018207"/>
<protein>
    <recommendedName>
        <fullName evidence="4">Transmembrane protein</fullName>
    </recommendedName>
</protein>
<dbReference type="EMBL" id="JARAOO010000007">
    <property type="protein sequence ID" value="KAJ7963065.1"/>
    <property type="molecule type" value="Genomic_DNA"/>
</dbReference>
<evidence type="ECO:0000313" key="2">
    <source>
        <dbReference type="EMBL" id="KAJ7963065.1"/>
    </source>
</evidence>
<name>A0AAD7LRK9_QUISA</name>
<sequence>METRASTHPIISSLLQGYCPVSLFVDCFSFIFRSFSNPNDLLLTDSGNSVNLGSKSLEFDTLFLWVGLSIQIDSVSGFLQILGGVYVIVLLVVCDRKVERSLWVALLIFIFISLFGFLRGG</sequence>